<accession>A0A845B342</accession>
<reference evidence="2 3" key="1">
    <citation type="submission" date="2019-12" db="EMBL/GenBank/DDBJ databases">
        <title>Genomic-based taxomic classification of the family Erythrobacteraceae.</title>
        <authorList>
            <person name="Xu L."/>
        </authorList>
    </citation>
    <scope>NUCLEOTIDE SEQUENCE [LARGE SCALE GENOMIC DNA]</scope>
    <source>
        <strain evidence="2 3">KCTC 42453</strain>
    </source>
</reference>
<dbReference type="EMBL" id="WTYL01000002">
    <property type="protein sequence ID" value="MXP44606.1"/>
    <property type="molecule type" value="Genomic_DNA"/>
</dbReference>
<organism evidence="2 3">
    <name type="scientific">Allopontixanthobacter sediminis</name>
    <dbReference type="NCBI Taxonomy" id="1689985"/>
    <lineage>
        <taxon>Bacteria</taxon>
        <taxon>Pseudomonadati</taxon>
        <taxon>Pseudomonadota</taxon>
        <taxon>Alphaproteobacteria</taxon>
        <taxon>Sphingomonadales</taxon>
        <taxon>Erythrobacteraceae</taxon>
        <taxon>Allopontixanthobacter</taxon>
    </lineage>
</organism>
<evidence type="ECO:0000313" key="3">
    <source>
        <dbReference type="Proteomes" id="UP000431922"/>
    </source>
</evidence>
<dbReference type="RefSeq" id="WP_160756180.1">
    <property type="nucleotide sequence ID" value="NZ_WTYL01000002.1"/>
</dbReference>
<keyword evidence="1" id="KW-1133">Transmembrane helix</keyword>
<feature type="transmembrane region" description="Helical" evidence="1">
    <location>
        <begin position="251"/>
        <end position="269"/>
    </location>
</feature>
<name>A0A845B342_9SPHN</name>
<feature type="transmembrane region" description="Helical" evidence="1">
    <location>
        <begin position="46"/>
        <end position="70"/>
    </location>
</feature>
<protein>
    <recommendedName>
        <fullName evidence="4">SURF1-like protein</fullName>
    </recommendedName>
</protein>
<dbReference type="Proteomes" id="UP000431922">
    <property type="component" value="Unassembled WGS sequence"/>
</dbReference>
<keyword evidence="3" id="KW-1185">Reference proteome</keyword>
<keyword evidence="1" id="KW-0812">Transmembrane</keyword>
<evidence type="ECO:0000256" key="1">
    <source>
        <dbReference type="SAM" id="Phobius"/>
    </source>
</evidence>
<gene>
    <name evidence="2" type="ORF">GRI65_09070</name>
</gene>
<dbReference type="AlphaFoldDB" id="A0A845B342"/>
<feature type="transmembrane region" description="Helical" evidence="1">
    <location>
        <begin position="99"/>
        <end position="123"/>
    </location>
</feature>
<keyword evidence="1" id="KW-0472">Membrane</keyword>
<evidence type="ECO:0000313" key="2">
    <source>
        <dbReference type="EMBL" id="MXP44606.1"/>
    </source>
</evidence>
<proteinExistence type="predicted"/>
<sequence>MSFIPLSVVRLAARAWIVLCALYFLWEAVSYRGFFGRLAELQLGYFGAYAPLLTFLFLFCLAALPAWLVLRVLRKRENAEQSIEQNRLNPIKRAKTLRAVLYGFGMAACLVIAGFVIFTLFMLPGTTGARQTIAASDFGVVSVEEGPARIVGGEVGEIIFFGQDWFLGDDRMAFAPYRAAGQGKSARVFVQLDATDRNELIGLTQKPAWSGLLVEGGLPGTARALFNSIGVGIGDPYYTLYIDKNSLEIRYWLQAIQWAILAAFLLIFGKVQSRRIRRMEAELSA</sequence>
<dbReference type="OrthoDB" id="7578052at2"/>
<comment type="caution">
    <text evidence="2">The sequence shown here is derived from an EMBL/GenBank/DDBJ whole genome shotgun (WGS) entry which is preliminary data.</text>
</comment>
<evidence type="ECO:0008006" key="4">
    <source>
        <dbReference type="Google" id="ProtNLM"/>
    </source>
</evidence>
<feature type="transmembrane region" description="Helical" evidence="1">
    <location>
        <begin position="7"/>
        <end position="26"/>
    </location>
</feature>